<sequence>MFLSLMTFVLCQKCKCLNFFSARSQEDITTE</sequence>
<dbReference type="AlphaFoldDB" id="A0A0E9VLQ1"/>
<name>A0A0E9VLQ1_ANGAN</name>
<dbReference type="EMBL" id="GBXM01029626">
    <property type="protein sequence ID" value="JAH78951.1"/>
    <property type="molecule type" value="Transcribed_RNA"/>
</dbReference>
<reference evidence="1" key="2">
    <citation type="journal article" date="2015" name="Fish Shellfish Immunol.">
        <title>Early steps in the European eel (Anguilla anguilla)-Vibrio vulnificus interaction in the gills: Role of the RtxA13 toxin.</title>
        <authorList>
            <person name="Callol A."/>
            <person name="Pajuelo D."/>
            <person name="Ebbesson L."/>
            <person name="Teles M."/>
            <person name="MacKenzie S."/>
            <person name="Amaro C."/>
        </authorList>
    </citation>
    <scope>NUCLEOTIDE SEQUENCE</scope>
</reference>
<proteinExistence type="predicted"/>
<organism evidence="1">
    <name type="scientific">Anguilla anguilla</name>
    <name type="common">European freshwater eel</name>
    <name type="synonym">Muraena anguilla</name>
    <dbReference type="NCBI Taxonomy" id="7936"/>
    <lineage>
        <taxon>Eukaryota</taxon>
        <taxon>Metazoa</taxon>
        <taxon>Chordata</taxon>
        <taxon>Craniata</taxon>
        <taxon>Vertebrata</taxon>
        <taxon>Euteleostomi</taxon>
        <taxon>Actinopterygii</taxon>
        <taxon>Neopterygii</taxon>
        <taxon>Teleostei</taxon>
        <taxon>Anguilliformes</taxon>
        <taxon>Anguillidae</taxon>
        <taxon>Anguilla</taxon>
    </lineage>
</organism>
<reference evidence="1" key="1">
    <citation type="submission" date="2014-11" db="EMBL/GenBank/DDBJ databases">
        <authorList>
            <person name="Amaro Gonzalez C."/>
        </authorList>
    </citation>
    <scope>NUCLEOTIDE SEQUENCE</scope>
</reference>
<accession>A0A0E9VLQ1</accession>
<evidence type="ECO:0000313" key="1">
    <source>
        <dbReference type="EMBL" id="JAH78951.1"/>
    </source>
</evidence>
<protein>
    <submittedName>
        <fullName evidence="1">Uncharacterized protein</fullName>
    </submittedName>
</protein>